<evidence type="ECO:0000256" key="1">
    <source>
        <dbReference type="SAM" id="MobiDB-lite"/>
    </source>
</evidence>
<reference evidence="3 4" key="1">
    <citation type="submission" date="2013-05" db="EMBL/GenBank/DDBJ databases">
        <title>Draft genome sequence of Rubidibacter lacunae KORDI 51-2.</title>
        <authorList>
            <person name="Choi D.H."/>
            <person name="Noh J.H."/>
            <person name="Kwon K.-K."/>
            <person name="Lee J.-H."/>
            <person name="Ryu J.-Y."/>
        </authorList>
    </citation>
    <scope>NUCLEOTIDE SEQUENCE [LARGE SCALE GENOMIC DNA]</scope>
    <source>
        <strain evidence="3 4">KORDI 51-2</strain>
    </source>
</reference>
<name>U5DP35_9CHRO</name>
<keyword evidence="4" id="KW-1185">Reference proteome</keyword>
<dbReference type="Proteomes" id="UP000016960">
    <property type="component" value="Unassembled WGS sequence"/>
</dbReference>
<feature type="compositionally biased region" description="Basic and acidic residues" evidence="1">
    <location>
        <begin position="48"/>
        <end position="68"/>
    </location>
</feature>
<feature type="transmembrane region" description="Helical" evidence="2">
    <location>
        <begin position="20"/>
        <end position="39"/>
    </location>
</feature>
<dbReference type="InParanoid" id="U5DP35"/>
<evidence type="ECO:0000313" key="3">
    <source>
        <dbReference type="EMBL" id="ERN42374.1"/>
    </source>
</evidence>
<feature type="region of interest" description="Disordered" evidence="1">
    <location>
        <begin position="45"/>
        <end position="74"/>
    </location>
</feature>
<organism evidence="3 4">
    <name type="scientific">Rubidibacter lacunae KORDI 51-2</name>
    <dbReference type="NCBI Taxonomy" id="582515"/>
    <lineage>
        <taxon>Bacteria</taxon>
        <taxon>Bacillati</taxon>
        <taxon>Cyanobacteriota</taxon>
        <taxon>Cyanophyceae</taxon>
        <taxon>Oscillatoriophycideae</taxon>
        <taxon>Chroococcales</taxon>
        <taxon>Aphanothecaceae</taxon>
        <taxon>Rubidibacter</taxon>
    </lineage>
</organism>
<dbReference type="AlphaFoldDB" id="U5DP35"/>
<evidence type="ECO:0000256" key="2">
    <source>
        <dbReference type="SAM" id="Phobius"/>
    </source>
</evidence>
<keyword evidence="2" id="KW-0812">Transmembrane</keyword>
<accession>U5DP35</accession>
<keyword evidence="2" id="KW-1133">Transmembrane helix</keyword>
<dbReference type="EMBL" id="ASSJ01000021">
    <property type="protein sequence ID" value="ERN42374.1"/>
    <property type="molecule type" value="Genomic_DNA"/>
</dbReference>
<proteinExistence type="predicted"/>
<evidence type="ECO:0000313" key="4">
    <source>
        <dbReference type="Proteomes" id="UP000016960"/>
    </source>
</evidence>
<comment type="caution">
    <text evidence="3">The sequence shown here is derived from an EMBL/GenBank/DDBJ whole genome shotgun (WGS) entry which is preliminary data.</text>
</comment>
<sequence>MRRRRRAPRGESIFELLSDISLSALGLFLIVFVIYAVLFDSSGASPQENERLRSRNEELDRENERLADENTSLEEQLADAGDRAEAAEQELLQIEERTELTGYYSGDIESKLYARANGCTGAFTTVYGEQNLLYIGTTNTIVYSTVYPGHGELTYRFQGELTGNVFESDDTQYSRTQALEACGNPTQNRIRVEFYDDNAKVYFLDGTIESESKPEILRRVT</sequence>
<protein>
    <submittedName>
        <fullName evidence="3">Uncharacterized protein</fullName>
    </submittedName>
</protein>
<keyword evidence="2" id="KW-0472">Membrane</keyword>
<dbReference type="RefSeq" id="WP_022605081.1">
    <property type="nucleotide sequence ID" value="NZ_ASSJ01000021.1"/>
</dbReference>
<dbReference type="STRING" id="582515.KR51_00008950"/>
<gene>
    <name evidence="3" type="ORF">KR51_00008950</name>
</gene>